<dbReference type="PANTHER" id="PTHR31674:SF55">
    <property type="entry name" value="TF-B3 DOMAIN-CONTAINING PROTEIN"/>
    <property type="match status" value="1"/>
</dbReference>
<dbReference type="InterPro" id="IPR003340">
    <property type="entry name" value="B3_DNA-bd"/>
</dbReference>
<dbReference type="GO" id="GO:0003677">
    <property type="term" value="F:DNA binding"/>
    <property type="evidence" value="ECO:0007669"/>
    <property type="project" value="UniProtKB-KW"/>
</dbReference>
<dbReference type="SUPFAM" id="SSF101936">
    <property type="entry name" value="DNA-binding pseudobarrel domain"/>
    <property type="match status" value="3"/>
</dbReference>
<dbReference type="eggNOG" id="ENOG502SK57">
    <property type="taxonomic scope" value="Eukaryota"/>
</dbReference>
<evidence type="ECO:0000256" key="2">
    <source>
        <dbReference type="ARBA" id="ARBA00022737"/>
    </source>
</evidence>
<keyword evidence="2" id="KW-0677">Repeat</keyword>
<keyword evidence="6" id="KW-0539">Nucleus</keyword>
<feature type="non-terminal residue" evidence="9">
    <location>
        <position position="378"/>
    </location>
</feature>
<dbReference type="GO" id="GO:0005634">
    <property type="term" value="C:nucleus"/>
    <property type="evidence" value="ECO:0007669"/>
    <property type="project" value="UniProtKB-SubCell"/>
</dbReference>
<proteinExistence type="predicted"/>
<evidence type="ECO:0000256" key="1">
    <source>
        <dbReference type="ARBA" id="ARBA00004123"/>
    </source>
</evidence>
<sequence length="378" mass="43606">MASKHFFKPLLPGFYSHLTIPIAFLLNIKGRNEQKTVELRSDASKITWKVKIDGERLTDGWKEFAVAHDLRIGDIVVFRQERDMAFHVTLLGPSCCEIQYVSCLEDHNNLRMIQRKKRVRKNPRREAESSSLDPSCFVANITPSTLLYDRLHFPRSFARENGLDTRCGEIVLMNEKGRSWTVDLRGKSSCGSAYIKRGWRSFCHANGLSAGSFFTFRLIQRGRTLVLRLFPKETEEEEVEVVCLSTEEESDKERSQDDSQECSKRKEKKISKASSSGSQNRFVTLTLTRYNVSLSRLTLPIPFTKASGIRLAKEMSFLDKHGVKWSTRLRFEKERKRMRLVGGWKEFCNANHVKIGESVLLELIWEKHKSSVLKFCSK</sequence>
<evidence type="ECO:0000256" key="3">
    <source>
        <dbReference type="ARBA" id="ARBA00023015"/>
    </source>
</evidence>
<dbReference type="OrthoDB" id="1109907at2759"/>
<evidence type="ECO:0000256" key="4">
    <source>
        <dbReference type="ARBA" id="ARBA00023125"/>
    </source>
</evidence>
<accession>R0HTE7</accession>
<evidence type="ECO:0000256" key="5">
    <source>
        <dbReference type="ARBA" id="ARBA00023163"/>
    </source>
</evidence>
<dbReference type="InterPro" id="IPR015300">
    <property type="entry name" value="DNA-bd_pseudobarrel_sf"/>
</dbReference>
<dbReference type="EMBL" id="KB870808">
    <property type="protein sequence ID" value="EOA27328.1"/>
    <property type="molecule type" value="Genomic_DNA"/>
</dbReference>
<dbReference type="KEGG" id="crb:17890200"/>
<keyword evidence="5" id="KW-0804">Transcription</keyword>
<dbReference type="Gene3D" id="2.40.330.10">
    <property type="entry name" value="DNA-binding pseudobarrel domain"/>
    <property type="match status" value="3"/>
</dbReference>
<dbReference type="AlphaFoldDB" id="R0HTE7"/>
<dbReference type="InterPro" id="IPR039218">
    <property type="entry name" value="REM_fam"/>
</dbReference>
<dbReference type="STRING" id="81985.R0HTE7"/>
<organism evidence="9 10">
    <name type="scientific">Capsella rubella</name>
    <dbReference type="NCBI Taxonomy" id="81985"/>
    <lineage>
        <taxon>Eukaryota</taxon>
        <taxon>Viridiplantae</taxon>
        <taxon>Streptophyta</taxon>
        <taxon>Embryophyta</taxon>
        <taxon>Tracheophyta</taxon>
        <taxon>Spermatophyta</taxon>
        <taxon>Magnoliopsida</taxon>
        <taxon>eudicotyledons</taxon>
        <taxon>Gunneridae</taxon>
        <taxon>Pentapetalae</taxon>
        <taxon>rosids</taxon>
        <taxon>malvids</taxon>
        <taxon>Brassicales</taxon>
        <taxon>Brassicaceae</taxon>
        <taxon>Camelineae</taxon>
        <taxon>Capsella</taxon>
    </lineage>
</organism>
<evidence type="ECO:0000256" key="6">
    <source>
        <dbReference type="ARBA" id="ARBA00023242"/>
    </source>
</evidence>
<keyword evidence="4" id="KW-0238">DNA-binding</keyword>
<keyword evidence="10" id="KW-1185">Reference proteome</keyword>
<feature type="compositionally biased region" description="Basic and acidic residues" evidence="7">
    <location>
        <begin position="251"/>
        <end position="264"/>
    </location>
</feature>
<feature type="domain" description="TF-B3" evidence="8">
    <location>
        <begin position="136"/>
        <end position="233"/>
    </location>
</feature>
<feature type="domain" description="TF-B3" evidence="8">
    <location>
        <begin position="3"/>
        <end position="94"/>
    </location>
</feature>
<reference evidence="10" key="1">
    <citation type="journal article" date="2013" name="Nat. Genet.">
        <title>The Capsella rubella genome and the genomic consequences of rapid mating system evolution.</title>
        <authorList>
            <person name="Slotte T."/>
            <person name="Hazzouri K.M."/>
            <person name="Agren J.A."/>
            <person name="Koenig D."/>
            <person name="Maumus F."/>
            <person name="Guo Y.L."/>
            <person name="Steige K."/>
            <person name="Platts A.E."/>
            <person name="Escobar J.S."/>
            <person name="Newman L.K."/>
            <person name="Wang W."/>
            <person name="Mandakova T."/>
            <person name="Vello E."/>
            <person name="Smith L.M."/>
            <person name="Henz S.R."/>
            <person name="Steffen J."/>
            <person name="Takuno S."/>
            <person name="Brandvain Y."/>
            <person name="Coop G."/>
            <person name="Andolfatto P."/>
            <person name="Hu T.T."/>
            <person name="Blanchette M."/>
            <person name="Clark R.M."/>
            <person name="Quesneville H."/>
            <person name="Nordborg M."/>
            <person name="Gaut B.S."/>
            <person name="Lysak M.A."/>
            <person name="Jenkins J."/>
            <person name="Grimwood J."/>
            <person name="Chapman J."/>
            <person name="Prochnik S."/>
            <person name="Shu S."/>
            <person name="Rokhsar D."/>
            <person name="Schmutz J."/>
            <person name="Weigel D."/>
            <person name="Wright S.I."/>
        </authorList>
    </citation>
    <scope>NUCLEOTIDE SEQUENCE [LARGE SCALE GENOMIC DNA]</scope>
    <source>
        <strain evidence="10">cv. Monte Gargano</strain>
    </source>
</reference>
<dbReference type="FunFam" id="2.40.330.10:FF:000009">
    <property type="entry name" value="Transcriptional factor B3 family protein"/>
    <property type="match status" value="1"/>
</dbReference>
<gene>
    <name evidence="9" type="ORF">CARUB_v10023444mg</name>
</gene>
<dbReference type="SMART" id="SM01019">
    <property type="entry name" value="B3"/>
    <property type="match status" value="3"/>
</dbReference>
<dbReference type="PROSITE" id="PS50863">
    <property type="entry name" value="B3"/>
    <property type="match status" value="3"/>
</dbReference>
<evidence type="ECO:0000313" key="10">
    <source>
        <dbReference type="Proteomes" id="UP000029121"/>
    </source>
</evidence>
<feature type="domain" description="TF-B3" evidence="8">
    <location>
        <begin position="282"/>
        <end position="378"/>
    </location>
</feature>
<protein>
    <recommendedName>
        <fullName evidence="8">TF-B3 domain-containing protein</fullName>
    </recommendedName>
</protein>
<keyword evidence="3" id="KW-0805">Transcription regulation</keyword>
<feature type="region of interest" description="Disordered" evidence="7">
    <location>
        <begin position="250"/>
        <end position="273"/>
    </location>
</feature>
<dbReference type="PANTHER" id="PTHR31674">
    <property type="entry name" value="B3 DOMAIN-CONTAINING PROTEIN REM-LIKE 3-RELATED"/>
    <property type="match status" value="1"/>
</dbReference>
<evidence type="ECO:0000259" key="8">
    <source>
        <dbReference type="PROSITE" id="PS50863"/>
    </source>
</evidence>
<comment type="subcellular location">
    <subcellularLocation>
        <location evidence="1">Nucleus</location>
    </subcellularLocation>
</comment>
<name>R0HTE7_9BRAS</name>
<dbReference type="Proteomes" id="UP000029121">
    <property type="component" value="Unassembled WGS sequence"/>
</dbReference>
<dbReference type="Pfam" id="PF02362">
    <property type="entry name" value="B3"/>
    <property type="match status" value="3"/>
</dbReference>
<evidence type="ECO:0000313" key="9">
    <source>
        <dbReference type="EMBL" id="EOA27328.1"/>
    </source>
</evidence>
<evidence type="ECO:0000256" key="7">
    <source>
        <dbReference type="SAM" id="MobiDB-lite"/>
    </source>
</evidence>
<dbReference type="CDD" id="cd10017">
    <property type="entry name" value="B3_DNA"/>
    <property type="match status" value="3"/>
</dbReference>